<accession>A0A7J8QDC3</accession>
<reference evidence="1 2" key="1">
    <citation type="journal article" date="2019" name="Genome Biol. Evol.">
        <title>Insights into the evolution of the New World diploid cottons (Gossypium, subgenus Houzingenia) based on genome sequencing.</title>
        <authorList>
            <person name="Grover C.E."/>
            <person name="Arick M.A. 2nd"/>
            <person name="Thrash A."/>
            <person name="Conover J.L."/>
            <person name="Sanders W.S."/>
            <person name="Peterson D.G."/>
            <person name="Frelichowski J.E."/>
            <person name="Scheffler J.A."/>
            <person name="Scheffler B.E."/>
            <person name="Wendel J.F."/>
        </authorList>
    </citation>
    <scope>NUCLEOTIDE SEQUENCE [LARGE SCALE GENOMIC DNA]</scope>
    <source>
        <strain evidence="1">8</strain>
        <tissue evidence="1">Leaf</tissue>
    </source>
</reference>
<evidence type="ECO:0000313" key="2">
    <source>
        <dbReference type="Proteomes" id="UP000593578"/>
    </source>
</evidence>
<comment type="caution">
    <text evidence="1">The sequence shown here is derived from an EMBL/GenBank/DDBJ whole genome shotgun (WGS) entry which is preliminary data.</text>
</comment>
<proteinExistence type="predicted"/>
<organism evidence="1 2">
    <name type="scientific">Gossypium raimondii</name>
    <name type="common">Peruvian cotton</name>
    <name type="synonym">Gossypium klotzschianum subsp. raimondii</name>
    <dbReference type="NCBI Taxonomy" id="29730"/>
    <lineage>
        <taxon>Eukaryota</taxon>
        <taxon>Viridiplantae</taxon>
        <taxon>Streptophyta</taxon>
        <taxon>Embryophyta</taxon>
        <taxon>Tracheophyta</taxon>
        <taxon>Spermatophyta</taxon>
        <taxon>Magnoliopsida</taxon>
        <taxon>eudicotyledons</taxon>
        <taxon>Gunneridae</taxon>
        <taxon>Pentapetalae</taxon>
        <taxon>rosids</taxon>
        <taxon>malvids</taxon>
        <taxon>Malvales</taxon>
        <taxon>Malvaceae</taxon>
        <taxon>Malvoideae</taxon>
        <taxon>Gossypium</taxon>
    </lineage>
</organism>
<dbReference type="Proteomes" id="UP000593578">
    <property type="component" value="Unassembled WGS sequence"/>
</dbReference>
<dbReference type="EMBL" id="JABEZZ010000011">
    <property type="protein sequence ID" value="MBA0599585.1"/>
    <property type="molecule type" value="Genomic_DNA"/>
</dbReference>
<protein>
    <submittedName>
        <fullName evidence="1">Uncharacterized protein</fullName>
    </submittedName>
</protein>
<dbReference type="AlphaFoldDB" id="A0A7J8QDC3"/>
<gene>
    <name evidence="1" type="ORF">Gorai_005796</name>
</gene>
<evidence type="ECO:0000313" key="1">
    <source>
        <dbReference type="EMBL" id="MBA0599585.1"/>
    </source>
</evidence>
<name>A0A7J8QDC3_GOSRA</name>
<sequence length="51" mass="5867">MKLGLSFLREPPVLTKLKQNSLILVTKRDVLFTDLALIRSRKQNTPKGQIF</sequence>